<evidence type="ECO:0000313" key="5">
    <source>
        <dbReference type="RefSeq" id="XP_022328406.1"/>
    </source>
</evidence>
<sequence>MIVDAMRVPFSTDFFSDPPWPFGFFDVFHRPRREHDSVVREIPIQFEPFTVQHNQRWNRATQGRSPDSDFDADIPDEFWEPVLPKKVDSSTKSLKRKGVEETEEQGNEAFVDLSDEAGSYDVNNSGVTGKCRRRSLSRSRKHYGSKKSEFRDSCPGASPASSQNCGNKDKKDQNKMDHSAAKDLEEACFIKPTLENTNDRKTDCIEIDSLEEASDYQDLCDFFGCDGNIQKTEKASRNDSNIRPCPSYPAYETIRTILDKEHRCVDYIQGDGNCFFRSLSKVIYGSESCHSELRQAVVDLLEKFPREFEQFIDGSVHEHIKNMRKEGTWATQTEIYVAATLLQRDIYILSPDHTGDVYRWLLFSPRFSYKEAAVYDRCYLTLCHTNGNHYDRIALVGKSCNCFAPPPQLMGIREDVDLIDEVV</sequence>
<feature type="compositionally biased region" description="Basic and acidic residues" evidence="1">
    <location>
        <begin position="167"/>
        <end position="177"/>
    </location>
</feature>
<dbReference type="OrthoDB" id="409956at2759"/>
<dbReference type="CDD" id="cd22755">
    <property type="entry name" value="OTU_CeDUB-like"/>
    <property type="match status" value="1"/>
</dbReference>
<dbReference type="Gene3D" id="3.90.70.80">
    <property type="match status" value="1"/>
</dbReference>
<name>A0A8B8DLD5_CRAVI</name>
<organism evidence="3 4">
    <name type="scientific">Crassostrea virginica</name>
    <name type="common">Eastern oyster</name>
    <dbReference type="NCBI Taxonomy" id="6565"/>
    <lineage>
        <taxon>Eukaryota</taxon>
        <taxon>Metazoa</taxon>
        <taxon>Spiralia</taxon>
        <taxon>Lophotrochozoa</taxon>
        <taxon>Mollusca</taxon>
        <taxon>Bivalvia</taxon>
        <taxon>Autobranchia</taxon>
        <taxon>Pteriomorphia</taxon>
        <taxon>Ostreida</taxon>
        <taxon>Ostreoidea</taxon>
        <taxon>Ostreidae</taxon>
        <taxon>Crassostrea</taxon>
    </lineage>
</organism>
<accession>A0A8B8DLD5</accession>
<dbReference type="Proteomes" id="UP000694844">
    <property type="component" value="Chromosome 3"/>
</dbReference>
<dbReference type="InterPro" id="IPR050704">
    <property type="entry name" value="Peptidase_C85-like"/>
</dbReference>
<dbReference type="Pfam" id="PF02338">
    <property type="entry name" value="OTU"/>
    <property type="match status" value="1"/>
</dbReference>
<dbReference type="GO" id="GO:0004843">
    <property type="term" value="F:cysteine-type deubiquitinase activity"/>
    <property type="evidence" value="ECO:0007669"/>
    <property type="project" value="TreeGrafter"/>
</dbReference>
<evidence type="ECO:0000256" key="1">
    <source>
        <dbReference type="SAM" id="MobiDB-lite"/>
    </source>
</evidence>
<dbReference type="PANTHER" id="PTHR12419">
    <property type="entry name" value="OTU DOMAIN CONTAINING PROTEIN"/>
    <property type="match status" value="1"/>
</dbReference>
<dbReference type="PANTHER" id="PTHR12419:SF7">
    <property type="entry name" value="OTU DOMAIN-CONTAINING PROTEIN 3"/>
    <property type="match status" value="1"/>
</dbReference>
<dbReference type="PROSITE" id="PS50802">
    <property type="entry name" value="OTU"/>
    <property type="match status" value="1"/>
</dbReference>
<dbReference type="GeneID" id="111127495"/>
<feature type="domain" description="OTU" evidence="2">
    <location>
        <begin position="263"/>
        <end position="396"/>
    </location>
</feature>
<dbReference type="RefSeq" id="XP_022328404.1">
    <property type="nucleotide sequence ID" value="XM_022472696.1"/>
</dbReference>
<evidence type="ECO:0000313" key="4">
    <source>
        <dbReference type="RefSeq" id="XP_022328404.1"/>
    </source>
</evidence>
<dbReference type="AlphaFoldDB" id="A0A8B8DLD5"/>
<dbReference type="SUPFAM" id="SSF54001">
    <property type="entry name" value="Cysteine proteinases"/>
    <property type="match status" value="1"/>
</dbReference>
<protein>
    <submittedName>
        <fullName evidence="4 5">Uncharacterized protein LOC111127495</fullName>
    </submittedName>
</protein>
<dbReference type="RefSeq" id="XP_022328406.1">
    <property type="nucleotide sequence ID" value="XM_022472698.1"/>
</dbReference>
<feature type="region of interest" description="Disordered" evidence="1">
    <location>
        <begin position="89"/>
        <end position="177"/>
    </location>
</feature>
<gene>
    <name evidence="4 5" type="primary">LOC111127495</name>
</gene>
<proteinExistence type="predicted"/>
<evidence type="ECO:0000313" key="3">
    <source>
        <dbReference type="Proteomes" id="UP000694844"/>
    </source>
</evidence>
<reference evidence="4 5" key="1">
    <citation type="submission" date="2025-04" db="UniProtKB">
        <authorList>
            <consortium name="RefSeq"/>
        </authorList>
    </citation>
    <scope>IDENTIFICATION</scope>
    <source>
        <tissue evidence="4 5">Whole sample</tissue>
    </source>
</reference>
<dbReference type="KEGG" id="cvn:111127495"/>
<keyword evidence="3" id="KW-1185">Reference proteome</keyword>
<feature type="compositionally biased region" description="Basic residues" evidence="1">
    <location>
        <begin position="130"/>
        <end position="145"/>
    </location>
</feature>
<dbReference type="InterPro" id="IPR003323">
    <property type="entry name" value="OTU_dom"/>
</dbReference>
<dbReference type="GO" id="GO:0016579">
    <property type="term" value="P:protein deubiquitination"/>
    <property type="evidence" value="ECO:0007669"/>
    <property type="project" value="TreeGrafter"/>
</dbReference>
<dbReference type="InterPro" id="IPR038765">
    <property type="entry name" value="Papain-like_cys_pep_sf"/>
</dbReference>
<evidence type="ECO:0000259" key="2">
    <source>
        <dbReference type="PROSITE" id="PS50802"/>
    </source>
</evidence>